<dbReference type="PANTHER" id="PTHR46243:SF1">
    <property type="entry name" value="BIS(5'-ADENOSYL)-TRIPHOSPHATASE"/>
    <property type="match status" value="1"/>
</dbReference>
<dbReference type="Pfam" id="PF01230">
    <property type="entry name" value="HIT"/>
    <property type="match status" value="1"/>
</dbReference>
<evidence type="ECO:0000313" key="7">
    <source>
        <dbReference type="EMBL" id="KAF1801175.1"/>
    </source>
</evidence>
<dbReference type="InterPro" id="IPR019808">
    <property type="entry name" value="Histidine_triad_CS"/>
</dbReference>
<evidence type="ECO:0000256" key="3">
    <source>
        <dbReference type="PIRSR" id="PIRSR601310-1"/>
    </source>
</evidence>
<reference evidence="7 8" key="1">
    <citation type="submission" date="2019-09" db="EMBL/GenBank/DDBJ databases">
        <authorList>
            <consortium name="DOE Joint Genome Institute"/>
            <person name="Mondo S.J."/>
            <person name="Navarro-Mendoza M.I."/>
            <person name="Perez-Arques C."/>
            <person name="Panchal S."/>
            <person name="Nicolas F.E."/>
            <person name="Ganguly P."/>
            <person name="Pangilinan J."/>
            <person name="Grigoriev I."/>
            <person name="Heitman J."/>
            <person name="Sanya K."/>
            <person name="Garre V."/>
        </authorList>
    </citation>
    <scope>NUCLEOTIDE SEQUENCE [LARGE SCALE GENOMIC DNA]</scope>
    <source>
        <strain evidence="7 8">MU402</strain>
    </source>
</reference>
<evidence type="ECO:0000256" key="5">
    <source>
        <dbReference type="PROSITE-ProRule" id="PRU00464"/>
    </source>
</evidence>
<dbReference type="AlphaFoldDB" id="A0A8H4BFG8"/>
<sequence>PPFKFGNFSLSESEVFYESSYSIGLVNLKPIVPGHVLIVPKRVVPRYSLLTVQEVTDLSESAKLISEVIEDEYCDASNKGCVWLIQDGKEAGQTVPHVHLHLIPKRFSAWFEDGIESDDRVPRSWTDMKQEAEQLKIKCDGRM</sequence>
<keyword evidence="1" id="KW-0547">Nucleotide-binding</keyword>
<dbReference type="InterPro" id="IPR001310">
    <property type="entry name" value="Histidine_triad_HIT"/>
</dbReference>
<evidence type="ECO:0000256" key="1">
    <source>
        <dbReference type="ARBA" id="ARBA00022741"/>
    </source>
</evidence>
<dbReference type="InterPro" id="IPR036265">
    <property type="entry name" value="HIT-like_sf"/>
</dbReference>
<dbReference type="Proteomes" id="UP000469890">
    <property type="component" value="Unassembled WGS sequence"/>
</dbReference>
<comment type="caution">
    <text evidence="7">The sequence shown here is derived from an EMBL/GenBank/DDBJ whole genome shotgun (WGS) entry which is preliminary data.</text>
</comment>
<dbReference type="InterPro" id="IPR051884">
    <property type="entry name" value="Bis(5'-adenosyl)-TPase_reg"/>
</dbReference>
<organism evidence="7 8">
    <name type="scientific">Mucor circinelloides f. lusitanicus</name>
    <name type="common">Mucor racemosus var. lusitanicus</name>
    <dbReference type="NCBI Taxonomy" id="29924"/>
    <lineage>
        <taxon>Eukaryota</taxon>
        <taxon>Fungi</taxon>
        <taxon>Fungi incertae sedis</taxon>
        <taxon>Mucoromycota</taxon>
        <taxon>Mucoromycotina</taxon>
        <taxon>Mucoromycetes</taxon>
        <taxon>Mucorales</taxon>
        <taxon>Mucorineae</taxon>
        <taxon>Mucoraceae</taxon>
        <taxon>Mucor</taxon>
    </lineage>
</organism>
<gene>
    <name evidence="7" type="ORF">FB192DRAFT_1127594</name>
</gene>
<evidence type="ECO:0000256" key="4">
    <source>
        <dbReference type="PIRSR" id="PIRSR601310-3"/>
    </source>
</evidence>
<dbReference type="PRINTS" id="PR00332">
    <property type="entry name" value="HISTRIAD"/>
</dbReference>
<proteinExistence type="predicted"/>
<feature type="short sequence motif" description="Histidine triad motif" evidence="4 5">
    <location>
        <begin position="97"/>
        <end position="101"/>
    </location>
</feature>
<evidence type="ECO:0000256" key="2">
    <source>
        <dbReference type="ARBA" id="ARBA00022801"/>
    </source>
</evidence>
<dbReference type="PROSITE" id="PS00892">
    <property type="entry name" value="HIT_1"/>
    <property type="match status" value="1"/>
</dbReference>
<feature type="active site" description="Tele-AMP-histidine intermediate" evidence="3">
    <location>
        <position position="99"/>
    </location>
</feature>
<dbReference type="GO" id="GO:0016787">
    <property type="term" value="F:hydrolase activity"/>
    <property type="evidence" value="ECO:0007669"/>
    <property type="project" value="UniProtKB-KW"/>
</dbReference>
<evidence type="ECO:0000313" key="8">
    <source>
        <dbReference type="Proteomes" id="UP000469890"/>
    </source>
</evidence>
<dbReference type="FunFam" id="3.30.428.10:FF:000011">
    <property type="entry name" value="Fragile histidine triad"/>
    <property type="match status" value="1"/>
</dbReference>
<protein>
    <submittedName>
        <fullName evidence="7">Fragile histidine triad protein</fullName>
    </submittedName>
</protein>
<evidence type="ECO:0000259" key="6">
    <source>
        <dbReference type="PROSITE" id="PS51084"/>
    </source>
</evidence>
<dbReference type="InterPro" id="IPR011146">
    <property type="entry name" value="HIT-like"/>
</dbReference>
<dbReference type="PANTHER" id="PTHR46243">
    <property type="entry name" value="BIS(5'-ADENOSYL)-TRIPHOSPHATASE"/>
    <property type="match status" value="1"/>
</dbReference>
<feature type="domain" description="HIT" evidence="6">
    <location>
        <begin position="2"/>
        <end position="116"/>
    </location>
</feature>
<dbReference type="GO" id="GO:0000166">
    <property type="term" value="F:nucleotide binding"/>
    <property type="evidence" value="ECO:0007669"/>
    <property type="project" value="UniProtKB-KW"/>
</dbReference>
<dbReference type="Gene3D" id="3.30.428.10">
    <property type="entry name" value="HIT-like"/>
    <property type="match status" value="1"/>
</dbReference>
<keyword evidence="2" id="KW-0378">Hydrolase</keyword>
<dbReference type="SUPFAM" id="SSF54197">
    <property type="entry name" value="HIT-like"/>
    <property type="match status" value="1"/>
</dbReference>
<feature type="non-terminal residue" evidence="7">
    <location>
        <position position="1"/>
    </location>
</feature>
<dbReference type="PROSITE" id="PS51084">
    <property type="entry name" value="HIT_2"/>
    <property type="match status" value="1"/>
</dbReference>
<dbReference type="EMBL" id="JAAECE010000005">
    <property type="protein sequence ID" value="KAF1801175.1"/>
    <property type="molecule type" value="Genomic_DNA"/>
</dbReference>
<name>A0A8H4BFG8_MUCCL</name>
<accession>A0A8H4BFG8</accession>